<comment type="caution">
    <text evidence="2">The sequence shown here is derived from an EMBL/GenBank/DDBJ whole genome shotgun (WGS) entry which is preliminary data.</text>
</comment>
<dbReference type="Proteomes" id="UP000799441">
    <property type="component" value="Unassembled WGS sequence"/>
</dbReference>
<evidence type="ECO:0000313" key="2">
    <source>
        <dbReference type="EMBL" id="KAF2715866.1"/>
    </source>
</evidence>
<dbReference type="EMBL" id="MU003947">
    <property type="protein sequence ID" value="KAF2715866.1"/>
    <property type="molecule type" value="Genomic_DNA"/>
</dbReference>
<name>A0A9P4PZR1_9PEZI</name>
<protein>
    <submittedName>
        <fullName evidence="2">Uncharacterized protein</fullName>
    </submittedName>
</protein>
<gene>
    <name evidence="2" type="ORF">K431DRAFT_45804</name>
</gene>
<evidence type="ECO:0000256" key="1">
    <source>
        <dbReference type="SAM" id="MobiDB-lite"/>
    </source>
</evidence>
<organism evidence="2 3">
    <name type="scientific">Polychaeton citri CBS 116435</name>
    <dbReference type="NCBI Taxonomy" id="1314669"/>
    <lineage>
        <taxon>Eukaryota</taxon>
        <taxon>Fungi</taxon>
        <taxon>Dikarya</taxon>
        <taxon>Ascomycota</taxon>
        <taxon>Pezizomycotina</taxon>
        <taxon>Dothideomycetes</taxon>
        <taxon>Dothideomycetidae</taxon>
        <taxon>Capnodiales</taxon>
        <taxon>Capnodiaceae</taxon>
        <taxon>Polychaeton</taxon>
    </lineage>
</organism>
<reference evidence="2" key="1">
    <citation type="journal article" date="2020" name="Stud. Mycol.">
        <title>101 Dothideomycetes genomes: a test case for predicting lifestyles and emergence of pathogens.</title>
        <authorList>
            <person name="Haridas S."/>
            <person name="Albert R."/>
            <person name="Binder M."/>
            <person name="Bloem J."/>
            <person name="Labutti K."/>
            <person name="Salamov A."/>
            <person name="Andreopoulos B."/>
            <person name="Baker S."/>
            <person name="Barry K."/>
            <person name="Bills G."/>
            <person name="Bluhm B."/>
            <person name="Cannon C."/>
            <person name="Castanera R."/>
            <person name="Culley D."/>
            <person name="Daum C."/>
            <person name="Ezra D."/>
            <person name="Gonzalez J."/>
            <person name="Henrissat B."/>
            <person name="Kuo A."/>
            <person name="Liang C."/>
            <person name="Lipzen A."/>
            <person name="Lutzoni F."/>
            <person name="Magnuson J."/>
            <person name="Mondo S."/>
            <person name="Nolan M."/>
            <person name="Ohm R."/>
            <person name="Pangilinan J."/>
            <person name="Park H.-J."/>
            <person name="Ramirez L."/>
            <person name="Alfaro M."/>
            <person name="Sun H."/>
            <person name="Tritt A."/>
            <person name="Yoshinaga Y."/>
            <person name="Zwiers L.-H."/>
            <person name="Turgeon B."/>
            <person name="Goodwin S."/>
            <person name="Spatafora J."/>
            <person name="Crous P."/>
            <person name="Grigoriev I."/>
        </authorList>
    </citation>
    <scope>NUCLEOTIDE SEQUENCE</scope>
    <source>
        <strain evidence="2">CBS 116435</strain>
    </source>
</reference>
<sequence length="172" mass="18837">MICCSAVTTPAHPHTCTPAHPHTRTPAHLHTCALHAAQIARTASRQCGWDSARRPAWMPSQKQHLAARLVILPFAQHAVLPSAPGMLGDRVRADATGREFQHISTHRRAREPAKTITIYAFGSSQASNRRRDRAFGIMSVAYPPLWPLWASSPSPPPPSSAPPRKQLNNLAM</sequence>
<dbReference type="AlphaFoldDB" id="A0A9P4PZR1"/>
<keyword evidence="3" id="KW-1185">Reference proteome</keyword>
<proteinExistence type="predicted"/>
<evidence type="ECO:0000313" key="3">
    <source>
        <dbReference type="Proteomes" id="UP000799441"/>
    </source>
</evidence>
<feature type="region of interest" description="Disordered" evidence="1">
    <location>
        <begin position="152"/>
        <end position="172"/>
    </location>
</feature>
<accession>A0A9P4PZR1</accession>